<gene>
    <name evidence="1" type="ORF">EYF80_004988</name>
</gene>
<name>A0A4Z2J5Y3_9TELE</name>
<evidence type="ECO:0000313" key="1">
    <source>
        <dbReference type="EMBL" id="TNN84943.1"/>
    </source>
</evidence>
<organism evidence="1 2">
    <name type="scientific">Liparis tanakae</name>
    <name type="common">Tanaka's snailfish</name>
    <dbReference type="NCBI Taxonomy" id="230148"/>
    <lineage>
        <taxon>Eukaryota</taxon>
        <taxon>Metazoa</taxon>
        <taxon>Chordata</taxon>
        <taxon>Craniata</taxon>
        <taxon>Vertebrata</taxon>
        <taxon>Euteleostomi</taxon>
        <taxon>Actinopterygii</taxon>
        <taxon>Neopterygii</taxon>
        <taxon>Teleostei</taxon>
        <taxon>Neoteleostei</taxon>
        <taxon>Acanthomorphata</taxon>
        <taxon>Eupercaria</taxon>
        <taxon>Perciformes</taxon>
        <taxon>Cottioidei</taxon>
        <taxon>Cottales</taxon>
        <taxon>Liparidae</taxon>
        <taxon>Liparis</taxon>
    </lineage>
</organism>
<comment type="caution">
    <text evidence="1">The sequence shown here is derived from an EMBL/GenBank/DDBJ whole genome shotgun (WGS) entry which is preliminary data.</text>
</comment>
<dbReference type="AlphaFoldDB" id="A0A4Z2J5Y3"/>
<dbReference type="EMBL" id="SRLO01000024">
    <property type="protein sequence ID" value="TNN84943.1"/>
    <property type="molecule type" value="Genomic_DNA"/>
</dbReference>
<keyword evidence="2" id="KW-1185">Reference proteome</keyword>
<evidence type="ECO:0000313" key="2">
    <source>
        <dbReference type="Proteomes" id="UP000314294"/>
    </source>
</evidence>
<protein>
    <submittedName>
        <fullName evidence="1">Uncharacterized protein</fullName>
    </submittedName>
</protein>
<proteinExistence type="predicted"/>
<sequence>MGRYDAAVGIPERITQCGTTTRGKTPESSRALMLRNSGRGELLLESICLRVAGGGHGGLGPHCCPSIWDMRETATC</sequence>
<dbReference type="Proteomes" id="UP000314294">
    <property type="component" value="Unassembled WGS sequence"/>
</dbReference>
<accession>A0A4Z2J5Y3</accession>
<reference evidence="1 2" key="1">
    <citation type="submission" date="2019-03" db="EMBL/GenBank/DDBJ databases">
        <title>First draft genome of Liparis tanakae, snailfish: a comprehensive survey of snailfish specific genes.</title>
        <authorList>
            <person name="Kim W."/>
            <person name="Song I."/>
            <person name="Jeong J.-H."/>
            <person name="Kim D."/>
            <person name="Kim S."/>
            <person name="Ryu S."/>
            <person name="Song J.Y."/>
            <person name="Lee S.K."/>
        </authorList>
    </citation>
    <scope>NUCLEOTIDE SEQUENCE [LARGE SCALE GENOMIC DNA]</scope>
    <source>
        <tissue evidence="1">Muscle</tissue>
    </source>
</reference>